<dbReference type="Proteomes" id="UP000649617">
    <property type="component" value="Unassembled WGS sequence"/>
</dbReference>
<reference evidence="1" key="1">
    <citation type="submission" date="2021-02" db="EMBL/GenBank/DDBJ databases">
        <authorList>
            <person name="Dougan E. K."/>
            <person name="Rhodes N."/>
            <person name="Thang M."/>
            <person name="Chan C."/>
        </authorList>
    </citation>
    <scope>NUCLEOTIDE SEQUENCE</scope>
</reference>
<comment type="caution">
    <text evidence="1">The sequence shown here is derived from an EMBL/GenBank/DDBJ whole genome shotgun (WGS) entry which is preliminary data.</text>
</comment>
<feature type="non-terminal residue" evidence="1">
    <location>
        <position position="1"/>
    </location>
</feature>
<evidence type="ECO:0000313" key="1">
    <source>
        <dbReference type="EMBL" id="CAE7732588.1"/>
    </source>
</evidence>
<sequence>TFQPRQPEHSEPELLIFHQSPEPAVDNAKLGAKRCQDDARGLLLEDPPFVKKSMGDNLLRLMGQLG</sequence>
<evidence type="ECO:0000313" key="2">
    <source>
        <dbReference type="Proteomes" id="UP000649617"/>
    </source>
</evidence>
<dbReference type="AlphaFoldDB" id="A0A812XME2"/>
<keyword evidence="2" id="KW-1185">Reference proteome</keyword>
<accession>A0A812XME2</accession>
<proteinExistence type="predicted"/>
<feature type="non-terminal residue" evidence="1">
    <location>
        <position position="66"/>
    </location>
</feature>
<protein>
    <submittedName>
        <fullName evidence="1">Uncharacterized protein</fullName>
    </submittedName>
</protein>
<name>A0A812XME2_SYMPI</name>
<dbReference type="EMBL" id="CAJNIZ010045860">
    <property type="protein sequence ID" value="CAE7732588.1"/>
    <property type="molecule type" value="Genomic_DNA"/>
</dbReference>
<gene>
    <name evidence="1" type="ORF">SPIL2461_LOCUS21045</name>
</gene>
<organism evidence="1 2">
    <name type="scientific">Symbiodinium pilosum</name>
    <name type="common">Dinoflagellate</name>
    <dbReference type="NCBI Taxonomy" id="2952"/>
    <lineage>
        <taxon>Eukaryota</taxon>
        <taxon>Sar</taxon>
        <taxon>Alveolata</taxon>
        <taxon>Dinophyceae</taxon>
        <taxon>Suessiales</taxon>
        <taxon>Symbiodiniaceae</taxon>
        <taxon>Symbiodinium</taxon>
    </lineage>
</organism>